<dbReference type="PANTHER" id="PTHR12220:SF13">
    <property type="entry name" value="LARGE RIBOSOMAL SUBUNIT PROTEIN UL16M"/>
    <property type="match status" value="1"/>
</dbReference>
<keyword evidence="6 8" id="KW-0694">RNA-binding</keyword>
<gene>
    <name evidence="6 9" type="primary">rplP</name>
    <name evidence="9" type="ORF">BWY73_00649</name>
</gene>
<comment type="function">
    <text evidence="6 8">Binds 23S rRNA and is also seen to make contacts with the A and possibly P site tRNAs.</text>
</comment>
<evidence type="ECO:0000256" key="1">
    <source>
        <dbReference type="ARBA" id="ARBA00008931"/>
    </source>
</evidence>
<comment type="similarity">
    <text evidence="1 6 7">Belongs to the universal ribosomal protein uL16 family.</text>
</comment>
<keyword evidence="4 6" id="KW-0687">Ribonucleoprotein</keyword>
<dbReference type="SUPFAM" id="SSF54686">
    <property type="entry name" value="Ribosomal protein L16p/L10e"/>
    <property type="match status" value="1"/>
</dbReference>
<evidence type="ECO:0000256" key="3">
    <source>
        <dbReference type="ARBA" id="ARBA00022980"/>
    </source>
</evidence>
<evidence type="ECO:0000256" key="2">
    <source>
        <dbReference type="ARBA" id="ARBA00022555"/>
    </source>
</evidence>
<dbReference type="GO" id="GO:0006412">
    <property type="term" value="P:translation"/>
    <property type="evidence" value="ECO:0007669"/>
    <property type="project" value="UniProtKB-UniRule"/>
</dbReference>
<dbReference type="EMBL" id="MWAK01000071">
    <property type="protein sequence ID" value="OPZ92753.1"/>
    <property type="molecule type" value="Genomic_DNA"/>
</dbReference>
<keyword evidence="3 6" id="KW-0689">Ribosomal protein</keyword>
<dbReference type="PROSITE" id="PS00701">
    <property type="entry name" value="RIBOSOMAL_L16_2"/>
    <property type="match status" value="1"/>
</dbReference>
<dbReference type="PANTHER" id="PTHR12220">
    <property type="entry name" value="50S/60S RIBOSOMAL PROTEIN L16"/>
    <property type="match status" value="1"/>
</dbReference>
<dbReference type="InterPro" id="IPR036920">
    <property type="entry name" value="Ribosomal_uL16_sf"/>
</dbReference>
<proteinExistence type="inferred from homology"/>
<dbReference type="InterPro" id="IPR000114">
    <property type="entry name" value="Ribosomal_uL16_bact-type"/>
</dbReference>
<dbReference type="GO" id="GO:1990904">
    <property type="term" value="C:ribonucleoprotein complex"/>
    <property type="evidence" value="ECO:0007669"/>
    <property type="project" value="UniProtKB-KW"/>
</dbReference>
<accession>A0A1V5MHQ1</accession>
<evidence type="ECO:0000256" key="8">
    <source>
        <dbReference type="RuleBase" id="RU004414"/>
    </source>
</evidence>
<evidence type="ECO:0000313" key="9">
    <source>
        <dbReference type="EMBL" id="OPZ92753.1"/>
    </source>
</evidence>
<dbReference type="InterPro" id="IPR016180">
    <property type="entry name" value="Ribosomal_uL16_dom"/>
</dbReference>
<dbReference type="CDD" id="cd01433">
    <property type="entry name" value="Ribosomal_L16_L10e"/>
    <property type="match status" value="1"/>
</dbReference>
<reference evidence="9" key="1">
    <citation type="submission" date="2017-02" db="EMBL/GenBank/DDBJ databases">
        <title>Delving into the versatile metabolic prowess of the omnipresent phylum Bacteroidetes.</title>
        <authorList>
            <person name="Nobu M.K."/>
            <person name="Mei R."/>
            <person name="Narihiro T."/>
            <person name="Kuroda K."/>
            <person name="Liu W.-T."/>
        </authorList>
    </citation>
    <scope>NUCLEOTIDE SEQUENCE</scope>
    <source>
        <strain evidence="9">ADurb.Bin417</strain>
    </source>
</reference>
<dbReference type="InterPro" id="IPR047873">
    <property type="entry name" value="Ribosomal_uL16"/>
</dbReference>
<dbReference type="NCBIfam" id="TIGR01164">
    <property type="entry name" value="rplP_bact"/>
    <property type="match status" value="1"/>
</dbReference>
<dbReference type="GO" id="GO:0019843">
    <property type="term" value="F:rRNA binding"/>
    <property type="evidence" value="ECO:0007669"/>
    <property type="project" value="UniProtKB-UniRule"/>
</dbReference>
<name>A0A1V5MHQ1_UNCT6</name>
<sequence>MPLIPKRVKHRHMHGGRTRGRALTGNRLSFGEYGLLALEPGYFNERQLEAARVAITHHLKGKGKLWIRVFPDRPITGKPAETRMGKGKGDLKCWTARILPGRVIVELTGVDLELARSALKLAAGKLPLPTRVISR</sequence>
<comment type="subunit">
    <text evidence="6 8">Part of the 50S ribosomal subunit.</text>
</comment>
<dbReference type="PRINTS" id="PR00060">
    <property type="entry name" value="RIBOSOMALL16"/>
</dbReference>
<evidence type="ECO:0000256" key="6">
    <source>
        <dbReference type="HAMAP-Rule" id="MF_01342"/>
    </source>
</evidence>
<dbReference type="AlphaFoldDB" id="A0A1V5MHQ1"/>
<keyword evidence="2 6" id="KW-0820">tRNA-binding</keyword>
<comment type="caution">
    <text evidence="9">The sequence shown here is derived from an EMBL/GenBank/DDBJ whole genome shotgun (WGS) entry which is preliminary data.</text>
</comment>
<dbReference type="Proteomes" id="UP000485484">
    <property type="component" value="Unassembled WGS sequence"/>
</dbReference>
<dbReference type="Pfam" id="PF00252">
    <property type="entry name" value="Ribosomal_L16"/>
    <property type="match status" value="1"/>
</dbReference>
<dbReference type="GO" id="GO:0005840">
    <property type="term" value="C:ribosome"/>
    <property type="evidence" value="ECO:0007669"/>
    <property type="project" value="UniProtKB-KW"/>
</dbReference>
<evidence type="ECO:0000256" key="4">
    <source>
        <dbReference type="ARBA" id="ARBA00023274"/>
    </source>
</evidence>
<dbReference type="HAMAP" id="MF_01342">
    <property type="entry name" value="Ribosomal_uL16"/>
    <property type="match status" value="1"/>
</dbReference>
<keyword evidence="6 8" id="KW-0699">rRNA-binding</keyword>
<dbReference type="InterPro" id="IPR020798">
    <property type="entry name" value="Ribosomal_uL16_CS"/>
</dbReference>
<dbReference type="GO" id="GO:0000049">
    <property type="term" value="F:tRNA binding"/>
    <property type="evidence" value="ECO:0007669"/>
    <property type="project" value="UniProtKB-KW"/>
</dbReference>
<evidence type="ECO:0000256" key="5">
    <source>
        <dbReference type="ARBA" id="ARBA00035198"/>
    </source>
</evidence>
<dbReference type="FunFam" id="3.90.1170.10:FF:000001">
    <property type="entry name" value="50S ribosomal protein L16"/>
    <property type="match status" value="1"/>
</dbReference>
<dbReference type="GO" id="GO:0003735">
    <property type="term" value="F:structural constituent of ribosome"/>
    <property type="evidence" value="ECO:0007669"/>
    <property type="project" value="InterPro"/>
</dbReference>
<evidence type="ECO:0000256" key="7">
    <source>
        <dbReference type="RuleBase" id="RU004413"/>
    </source>
</evidence>
<organism evidence="9">
    <name type="scientific">candidate division TA06 bacterium ADurb.Bin417</name>
    <dbReference type="NCBI Taxonomy" id="1852828"/>
    <lineage>
        <taxon>Bacteria</taxon>
        <taxon>Bacteria division TA06</taxon>
    </lineage>
</organism>
<protein>
    <recommendedName>
        <fullName evidence="5 6">Large ribosomal subunit protein uL16</fullName>
    </recommendedName>
</protein>
<dbReference type="Gene3D" id="3.90.1170.10">
    <property type="entry name" value="Ribosomal protein L10e/L16"/>
    <property type="match status" value="1"/>
</dbReference>